<keyword evidence="2" id="KW-1133">Transmembrane helix</keyword>
<proteinExistence type="predicted"/>
<feature type="coiled-coil region" evidence="1">
    <location>
        <begin position="6"/>
        <end position="33"/>
    </location>
</feature>
<feature type="transmembrane region" description="Helical" evidence="2">
    <location>
        <begin position="46"/>
        <end position="67"/>
    </location>
</feature>
<dbReference type="EMBL" id="FZOJ01000049">
    <property type="protein sequence ID" value="SNT18514.1"/>
    <property type="molecule type" value="Genomic_DNA"/>
</dbReference>
<dbReference type="Proteomes" id="UP000198304">
    <property type="component" value="Unassembled WGS sequence"/>
</dbReference>
<sequence length="72" mass="8642">MICDRHQEISDRLNKHDERLRDLERINEGYNQKFIILFKKLDELTAWIKALVMLGGATLLGFFFWYVQNIGR</sequence>
<accession>A0A239KMX1</accession>
<evidence type="ECO:0000313" key="3">
    <source>
        <dbReference type="EMBL" id="SNT18514.1"/>
    </source>
</evidence>
<evidence type="ECO:0000256" key="2">
    <source>
        <dbReference type="SAM" id="Phobius"/>
    </source>
</evidence>
<evidence type="ECO:0000256" key="1">
    <source>
        <dbReference type="SAM" id="Coils"/>
    </source>
</evidence>
<protein>
    <recommendedName>
        <fullName evidence="5">Haemolysin XhlA</fullName>
    </recommendedName>
</protein>
<keyword evidence="4" id="KW-1185">Reference proteome</keyword>
<keyword evidence="1" id="KW-0175">Coiled coil</keyword>
<dbReference type="AlphaFoldDB" id="A0A239KMX1"/>
<evidence type="ECO:0008006" key="5">
    <source>
        <dbReference type="Google" id="ProtNLM"/>
    </source>
</evidence>
<evidence type="ECO:0000313" key="4">
    <source>
        <dbReference type="Proteomes" id="UP000198304"/>
    </source>
</evidence>
<dbReference type="OrthoDB" id="1707681at2"/>
<dbReference type="RefSeq" id="WP_089285375.1">
    <property type="nucleotide sequence ID" value="NZ_FZOJ01000049.1"/>
</dbReference>
<organism evidence="3 4">
    <name type="scientific">Anaerovirgula multivorans</name>
    <dbReference type="NCBI Taxonomy" id="312168"/>
    <lineage>
        <taxon>Bacteria</taxon>
        <taxon>Bacillati</taxon>
        <taxon>Bacillota</taxon>
        <taxon>Clostridia</taxon>
        <taxon>Peptostreptococcales</taxon>
        <taxon>Natronincolaceae</taxon>
        <taxon>Anaerovirgula</taxon>
    </lineage>
</organism>
<gene>
    <name evidence="3" type="ORF">SAMN05446037_10499</name>
</gene>
<keyword evidence="2" id="KW-0812">Transmembrane</keyword>
<reference evidence="3 4" key="1">
    <citation type="submission" date="2017-06" db="EMBL/GenBank/DDBJ databases">
        <authorList>
            <person name="Kim H.J."/>
            <person name="Triplett B.A."/>
        </authorList>
    </citation>
    <scope>NUCLEOTIDE SEQUENCE [LARGE SCALE GENOMIC DNA]</scope>
    <source>
        <strain evidence="3 4">SCA</strain>
    </source>
</reference>
<name>A0A239KMX1_9FIRM</name>
<keyword evidence="2" id="KW-0472">Membrane</keyword>